<dbReference type="HOGENOM" id="CLU_384236_0_0_1"/>
<protein>
    <submittedName>
        <fullName evidence="2">Uncharacterized protein AlNc14C1G43</fullName>
    </submittedName>
</protein>
<evidence type="ECO:0000256" key="1">
    <source>
        <dbReference type="SAM" id="Coils"/>
    </source>
</evidence>
<reference evidence="2" key="1">
    <citation type="journal article" date="2011" name="PLoS Biol.">
        <title>Gene gain and loss during evolution of obligate parasitism in the white rust pathogen of Arabidopsis thaliana.</title>
        <authorList>
            <person name="Kemen E."/>
            <person name="Gardiner A."/>
            <person name="Schultz-Larsen T."/>
            <person name="Kemen A.C."/>
            <person name="Balmuth A.L."/>
            <person name="Robert-Seilaniantz A."/>
            <person name="Bailey K."/>
            <person name="Holub E."/>
            <person name="Studholme D.J."/>
            <person name="Maclean D."/>
            <person name="Jones J.D."/>
        </authorList>
    </citation>
    <scope>NUCLEOTIDE SEQUENCE</scope>
</reference>
<dbReference type="EMBL" id="FR824046">
    <property type="protein sequence ID" value="CCA13905.1"/>
    <property type="molecule type" value="Genomic_DNA"/>
</dbReference>
<accession>F0VYP1</accession>
<name>F0VYP1_9STRA</name>
<dbReference type="AlphaFoldDB" id="F0VYP1"/>
<feature type="coiled-coil region" evidence="1">
    <location>
        <begin position="148"/>
        <end position="182"/>
    </location>
</feature>
<sequence length="720" mass="80988">MDPRSLLTVQHDAFLSAMSSILLEMQKLSQRTESIAMDVASLTKQIVEMDQRNEYRWREANREIATMKEKTLFRKPETQMRSFDRSKDSAIQTEGLELSLSTQEDQEDPQTIDVLQASSSIESISVAEEPSDPLPLPLESTIASTFVLATLSKDSDVLTLRVDRLEEALYSANAAVELQEARFSAHVSTVEALSRITTQAQYTFEAHGQRLDEQEKTIQRLLLGLQDRISAASEQEQELEKVHASILRVQKSFKVAPKEQVSHTFQTDVMTLIERLQEAQHAQEEAISREIRHIHAKVSAEIDSTRDQFSVEVAHCHSKLKELSLCASESIQSMEKKLETATSTAASSHRALSAWILRICTQLYDDLLVVSKALRKSLASKRAHITKEAIDDTMQQVQGSMQAFERQSRSLPATHPLAGKARAFSEELLTLQKKLQGLKNNARADLYSQFAWPLTSTIDAHIRIFEGGKNPIQTEASFSTQSVVIQLHSALFFLCFQLHQWKLEEDTNSTHEAHDALCKRIAPLYLQADQLNATDASLQRIYSRLDSISALQLTFADDSHMKSAIQSIVTHTQTVRDQLTSFFLDQLAPVTQKTEILEREIHSISSMVTLKPDKTELQWLKETLEQKIEVLEHASPLDAQLAEIHRSLRSKIGKAQVTEMLASQPAVIEPIDTQPIASSKCISCNTTPSLQWIQQYISHQVQYEVSKSASSEPSSASFRE</sequence>
<gene>
    <name evidence="2" type="primary">AlNc14C1G43</name>
    <name evidence="2" type="ORF">ALNC14_000480</name>
</gene>
<reference evidence="2" key="2">
    <citation type="submission" date="2011-02" db="EMBL/GenBank/DDBJ databases">
        <authorList>
            <person name="MacLean D."/>
        </authorList>
    </citation>
    <scope>NUCLEOTIDE SEQUENCE</scope>
</reference>
<proteinExistence type="predicted"/>
<evidence type="ECO:0000313" key="2">
    <source>
        <dbReference type="EMBL" id="CCA13905.1"/>
    </source>
</evidence>
<organism evidence="2">
    <name type="scientific">Albugo laibachii Nc14</name>
    <dbReference type="NCBI Taxonomy" id="890382"/>
    <lineage>
        <taxon>Eukaryota</taxon>
        <taxon>Sar</taxon>
        <taxon>Stramenopiles</taxon>
        <taxon>Oomycota</taxon>
        <taxon>Peronosporomycetes</taxon>
        <taxon>Albuginales</taxon>
        <taxon>Albuginaceae</taxon>
        <taxon>Albugo</taxon>
    </lineage>
</organism>
<keyword evidence="1" id="KW-0175">Coiled coil</keyword>